<feature type="transmembrane region" description="Helical" evidence="9">
    <location>
        <begin position="113"/>
        <end position="133"/>
    </location>
</feature>
<dbReference type="Proteomes" id="UP001138757">
    <property type="component" value="Unassembled WGS sequence"/>
</dbReference>
<dbReference type="Pfam" id="PF00462">
    <property type="entry name" value="Glutaredoxin"/>
    <property type="match status" value="1"/>
</dbReference>
<comment type="subcellular location">
    <subcellularLocation>
        <location evidence="2">Membrane</location>
        <topology evidence="2">Multi-pass membrane protein</topology>
    </subcellularLocation>
</comment>
<feature type="domain" description="Glutaredoxin" evidence="10">
    <location>
        <begin position="40"/>
        <end position="91"/>
    </location>
</feature>
<feature type="region of interest" description="Disordered" evidence="8">
    <location>
        <begin position="1"/>
        <end position="23"/>
    </location>
</feature>
<proteinExistence type="predicted"/>
<evidence type="ECO:0000256" key="2">
    <source>
        <dbReference type="ARBA" id="ARBA00004141"/>
    </source>
</evidence>
<feature type="compositionally biased region" description="Basic and acidic residues" evidence="8">
    <location>
        <begin position="1"/>
        <end position="17"/>
    </location>
</feature>
<keyword evidence="7 9" id="KW-0472">Membrane</keyword>
<evidence type="ECO:0000256" key="4">
    <source>
        <dbReference type="ARBA" id="ARBA00019078"/>
    </source>
</evidence>
<feature type="transmembrane region" description="Helical" evidence="9">
    <location>
        <begin position="139"/>
        <end position="160"/>
    </location>
</feature>
<dbReference type="Gene3D" id="3.40.30.10">
    <property type="entry name" value="Glutaredoxin"/>
    <property type="match status" value="1"/>
</dbReference>
<sequence length="270" mass="29621">MVRTPYEGHRSQNKDRPMASPQTHAPKRAILYRMVMPTHICPYGLKARHLLRSKGYAIEDHWLTTRAETDAFKAEHGVPTTPQTFIDGRRIGGYDDLRRFFGLRVRDPAATSYTPVIAVFAVAALIALAIDWLTATPLLGMTTAARFIALCMVLLAMLKLQDLDRFATMFLGYDLLARRSVPYAYAYPFAQLGAGLLMLTGLLPLLAIPVALIIGGIGAVSIYKAVYVEKRSLKCACVGGGSNVPLGFVSLTEDVMMVAMALWMAAELLV</sequence>
<dbReference type="Pfam" id="PF07291">
    <property type="entry name" value="MauE"/>
    <property type="match status" value="1"/>
</dbReference>
<evidence type="ECO:0000256" key="9">
    <source>
        <dbReference type="SAM" id="Phobius"/>
    </source>
</evidence>
<evidence type="ECO:0000256" key="7">
    <source>
        <dbReference type="ARBA" id="ARBA00023136"/>
    </source>
</evidence>
<comment type="function">
    <text evidence="1">May be specifically involved in the processing, transport, and/or maturation of the MADH beta-subunit.</text>
</comment>
<keyword evidence="6 9" id="KW-1133">Transmembrane helix</keyword>
<dbReference type="SUPFAM" id="SSF52833">
    <property type="entry name" value="Thioredoxin-like"/>
    <property type="match status" value="1"/>
</dbReference>
<dbReference type="PROSITE" id="PS51354">
    <property type="entry name" value="GLUTAREDOXIN_2"/>
    <property type="match status" value="1"/>
</dbReference>
<dbReference type="AlphaFoldDB" id="A0A9X1IR33"/>
<organism evidence="12 13">
    <name type="scientific">Sphingobium nicotianae</name>
    <dbReference type="NCBI Taxonomy" id="2782607"/>
    <lineage>
        <taxon>Bacteria</taxon>
        <taxon>Pseudomonadati</taxon>
        <taxon>Pseudomonadota</taxon>
        <taxon>Alphaproteobacteria</taxon>
        <taxon>Sphingomonadales</taxon>
        <taxon>Sphingomonadaceae</taxon>
        <taxon>Sphingobium</taxon>
    </lineage>
</organism>
<evidence type="ECO:0000313" key="12">
    <source>
        <dbReference type="EMBL" id="MBT2187096.1"/>
    </source>
</evidence>
<dbReference type="InterPro" id="IPR009908">
    <property type="entry name" value="Methylamine_util_MauE"/>
</dbReference>
<evidence type="ECO:0000259" key="11">
    <source>
        <dbReference type="Pfam" id="PF07291"/>
    </source>
</evidence>
<dbReference type="GO" id="GO:0030416">
    <property type="term" value="P:methylamine metabolic process"/>
    <property type="evidence" value="ECO:0007669"/>
    <property type="project" value="InterPro"/>
</dbReference>
<name>A0A9X1IR33_9SPHN</name>
<evidence type="ECO:0000313" key="13">
    <source>
        <dbReference type="Proteomes" id="UP001138757"/>
    </source>
</evidence>
<comment type="caution">
    <text evidence="12">The sequence shown here is derived from an EMBL/GenBank/DDBJ whole genome shotgun (WGS) entry which is preliminary data.</text>
</comment>
<dbReference type="InterPro" id="IPR002109">
    <property type="entry name" value="Glutaredoxin"/>
</dbReference>
<keyword evidence="5 9" id="KW-0812">Transmembrane</keyword>
<evidence type="ECO:0000256" key="1">
    <source>
        <dbReference type="ARBA" id="ARBA00003475"/>
    </source>
</evidence>
<keyword evidence="13" id="KW-1185">Reference proteome</keyword>
<feature type="transmembrane region" description="Helical" evidence="9">
    <location>
        <begin position="205"/>
        <end position="223"/>
    </location>
</feature>
<dbReference type="InterPro" id="IPR036249">
    <property type="entry name" value="Thioredoxin-like_sf"/>
</dbReference>
<comment type="pathway">
    <text evidence="3">One-carbon metabolism; methylamine degradation.</text>
</comment>
<dbReference type="EMBL" id="JAHGAW010000005">
    <property type="protein sequence ID" value="MBT2187096.1"/>
    <property type="molecule type" value="Genomic_DNA"/>
</dbReference>
<evidence type="ECO:0000256" key="6">
    <source>
        <dbReference type="ARBA" id="ARBA00022989"/>
    </source>
</evidence>
<evidence type="ECO:0000256" key="3">
    <source>
        <dbReference type="ARBA" id="ARBA00004856"/>
    </source>
</evidence>
<evidence type="ECO:0000256" key="8">
    <source>
        <dbReference type="SAM" id="MobiDB-lite"/>
    </source>
</evidence>
<dbReference type="GO" id="GO:0016020">
    <property type="term" value="C:membrane"/>
    <property type="evidence" value="ECO:0007669"/>
    <property type="project" value="UniProtKB-SubCell"/>
</dbReference>
<gene>
    <name evidence="12" type="ORF">KK488_09075</name>
</gene>
<accession>A0A9X1IR33</accession>
<feature type="transmembrane region" description="Helical" evidence="9">
    <location>
        <begin position="181"/>
        <end position="199"/>
    </location>
</feature>
<protein>
    <recommendedName>
        <fullName evidence="4">Methylamine utilization protein MauE</fullName>
    </recommendedName>
</protein>
<reference evidence="12" key="1">
    <citation type="submission" date="2021-05" db="EMBL/GenBank/DDBJ databases">
        <title>Genome of Sphingobium sp. strain.</title>
        <authorList>
            <person name="Fan R."/>
        </authorList>
    </citation>
    <scope>NUCLEOTIDE SEQUENCE</scope>
    <source>
        <strain evidence="12">H33</strain>
    </source>
</reference>
<evidence type="ECO:0000256" key="5">
    <source>
        <dbReference type="ARBA" id="ARBA00022692"/>
    </source>
</evidence>
<feature type="domain" description="Methylamine utilisation protein MauE" evidence="11">
    <location>
        <begin position="143"/>
        <end position="265"/>
    </location>
</feature>
<evidence type="ECO:0000259" key="10">
    <source>
        <dbReference type="Pfam" id="PF00462"/>
    </source>
</evidence>